<keyword evidence="1" id="KW-0732">Signal</keyword>
<feature type="signal peptide" evidence="1">
    <location>
        <begin position="1"/>
        <end position="19"/>
    </location>
</feature>
<sequence>MKKALSILLLLLYTTTSFGFSVKEFYCCGQLSKVSFSVQQDVNEKYSRHSEKESCCENQLNNLQVNDTHIFSCQSASQVKHFTNLFISTFGNYYRTPVLTGIESVSINNPTHAPPIHGEVPIYIFNCTYRI</sequence>
<dbReference type="RefSeq" id="WP_183869577.1">
    <property type="nucleotide sequence ID" value="NZ_JACHCF010000013.1"/>
</dbReference>
<protein>
    <submittedName>
        <fullName evidence="2">Uncharacterized protein</fullName>
    </submittedName>
</protein>
<dbReference type="EMBL" id="JACHCF010000013">
    <property type="protein sequence ID" value="MBB5623480.1"/>
    <property type="molecule type" value="Genomic_DNA"/>
</dbReference>
<dbReference type="NCBIfam" id="NF047658">
    <property type="entry name" value="HYC_CC_PP"/>
    <property type="match status" value="1"/>
</dbReference>
<feature type="chain" id="PRO_5031396339" evidence="1">
    <location>
        <begin position="20"/>
        <end position="131"/>
    </location>
</feature>
<reference evidence="2 3" key="1">
    <citation type="submission" date="2020-08" db="EMBL/GenBank/DDBJ databases">
        <title>Genomic Encyclopedia of Type Strains, Phase IV (KMG-V): Genome sequencing to study the core and pangenomes of soil and plant-associated prokaryotes.</title>
        <authorList>
            <person name="Whitman W."/>
        </authorList>
    </citation>
    <scope>NUCLEOTIDE SEQUENCE [LARGE SCALE GENOMIC DNA]</scope>
    <source>
        <strain evidence="2 3">MP7CTX6</strain>
    </source>
</reference>
<dbReference type="InterPro" id="IPR058060">
    <property type="entry name" value="HYC_CC_PP"/>
</dbReference>
<proteinExistence type="predicted"/>
<dbReference type="Proteomes" id="UP000537718">
    <property type="component" value="Unassembled WGS sequence"/>
</dbReference>
<comment type="caution">
    <text evidence="2">The sequence shown here is derived from an EMBL/GenBank/DDBJ whole genome shotgun (WGS) entry which is preliminary data.</text>
</comment>
<evidence type="ECO:0000313" key="3">
    <source>
        <dbReference type="Proteomes" id="UP000537718"/>
    </source>
</evidence>
<gene>
    <name evidence="2" type="ORF">HDE69_004566</name>
</gene>
<organism evidence="2 3">
    <name type="scientific">Pedobacter cryoconitis</name>
    <dbReference type="NCBI Taxonomy" id="188932"/>
    <lineage>
        <taxon>Bacteria</taxon>
        <taxon>Pseudomonadati</taxon>
        <taxon>Bacteroidota</taxon>
        <taxon>Sphingobacteriia</taxon>
        <taxon>Sphingobacteriales</taxon>
        <taxon>Sphingobacteriaceae</taxon>
        <taxon>Pedobacter</taxon>
    </lineage>
</organism>
<dbReference type="AlphaFoldDB" id="A0A7W8YXA9"/>
<accession>A0A7W8YXA9</accession>
<evidence type="ECO:0000256" key="1">
    <source>
        <dbReference type="SAM" id="SignalP"/>
    </source>
</evidence>
<name>A0A7W8YXA9_9SPHI</name>
<dbReference type="Pfam" id="PF26622">
    <property type="entry name" value="DUF8199"/>
    <property type="match status" value="1"/>
</dbReference>
<dbReference type="InterPro" id="IPR058512">
    <property type="entry name" value="DUF8199"/>
</dbReference>
<evidence type="ECO:0000313" key="2">
    <source>
        <dbReference type="EMBL" id="MBB5623480.1"/>
    </source>
</evidence>